<proteinExistence type="predicted"/>
<dbReference type="Pfam" id="PF03992">
    <property type="entry name" value="ABM"/>
    <property type="match status" value="1"/>
</dbReference>
<name>A0A421CYN7_9EURO</name>
<dbReference type="SUPFAM" id="SSF54909">
    <property type="entry name" value="Dimeric alpha+beta barrel"/>
    <property type="match status" value="1"/>
</dbReference>
<organism evidence="2 3">
    <name type="scientific">Aspergillus turcosus</name>
    <dbReference type="NCBI Taxonomy" id="1245748"/>
    <lineage>
        <taxon>Eukaryota</taxon>
        <taxon>Fungi</taxon>
        <taxon>Dikarya</taxon>
        <taxon>Ascomycota</taxon>
        <taxon>Pezizomycotina</taxon>
        <taxon>Eurotiomycetes</taxon>
        <taxon>Eurotiomycetidae</taxon>
        <taxon>Eurotiales</taxon>
        <taxon>Aspergillaceae</taxon>
        <taxon>Aspergillus</taxon>
        <taxon>Aspergillus subgen. Fumigati</taxon>
    </lineage>
</organism>
<dbReference type="InterPro" id="IPR011008">
    <property type="entry name" value="Dimeric_a/b-barrel"/>
</dbReference>
<sequence>MSDQEALQLIIIPHRPARIEEISMDLAPAFQILQKASGLKAVWRGKRFEDRYTQVALCLWESLAASHTFFTSEAYGLFHKTIQPALNGRKVSWGTHALMDHSNLSDHQHLESLLSSPALEVALTKVVEGGTAGYYSQFNKVVTGILDEEPGCDGYWISPLIENPEDQLLLINWKSVDAHHEEFEKKPGFRGCIDALQEYYKEFVVPWHITELKRVY</sequence>
<dbReference type="AlphaFoldDB" id="A0A421CYN7"/>
<accession>A0A421CYN7</accession>
<gene>
    <name evidence="2" type="ORF">CFD26_104599</name>
</gene>
<evidence type="ECO:0000313" key="3">
    <source>
        <dbReference type="Proteomes" id="UP000215289"/>
    </source>
</evidence>
<dbReference type="EMBL" id="NIDN02000175">
    <property type="protein sequence ID" value="RLL94978.1"/>
    <property type="molecule type" value="Genomic_DNA"/>
</dbReference>
<dbReference type="InterPro" id="IPR007138">
    <property type="entry name" value="ABM_dom"/>
</dbReference>
<evidence type="ECO:0000313" key="2">
    <source>
        <dbReference type="EMBL" id="RLL94978.1"/>
    </source>
</evidence>
<comment type="caution">
    <text evidence="2">The sequence shown here is derived from an EMBL/GenBank/DDBJ whole genome shotgun (WGS) entry which is preliminary data.</text>
</comment>
<dbReference type="Proteomes" id="UP000215289">
    <property type="component" value="Unassembled WGS sequence"/>
</dbReference>
<reference evidence="2 3" key="1">
    <citation type="submission" date="2018-08" db="EMBL/GenBank/DDBJ databases">
        <title>Draft genome sequences of two Aspergillus turcosus clinical strains isolated from bronchoalveolar lavage fluid: one azole-susceptible and the other azole-resistant.</title>
        <authorList>
            <person name="Parent-Michaud M."/>
            <person name="Dufresne P.J."/>
            <person name="Fournier E."/>
            <person name="Martineau C."/>
            <person name="Moreira S."/>
            <person name="Perkins V."/>
            <person name="De Repentigny L."/>
            <person name="Dufresne S.F."/>
        </authorList>
    </citation>
    <scope>NUCLEOTIDE SEQUENCE [LARGE SCALE GENOMIC DNA]</scope>
    <source>
        <strain evidence="2">HMR AF 1038</strain>
    </source>
</reference>
<keyword evidence="3" id="KW-1185">Reference proteome</keyword>
<dbReference type="Gene3D" id="3.30.70.100">
    <property type="match status" value="2"/>
</dbReference>
<dbReference type="OrthoDB" id="3830579at2759"/>
<evidence type="ECO:0000259" key="1">
    <source>
        <dbReference type="Pfam" id="PF03992"/>
    </source>
</evidence>
<protein>
    <recommendedName>
        <fullName evidence="1">ABM domain-containing protein</fullName>
    </recommendedName>
</protein>
<feature type="domain" description="ABM" evidence="1">
    <location>
        <begin position="121"/>
        <end position="193"/>
    </location>
</feature>